<name>A0A7V5P0X5_9BACT</name>
<protein>
    <submittedName>
        <fullName evidence="1">Uncharacterized protein</fullName>
    </submittedName>
</protein>
<dbReference type="EMBL" id="DROK01000244">
    <property type="protein sequence ID" value="HHI97825.1"/>
    <property type="molecule type" value="Genomic_DNA"/>
</dbReference>
<accession>A0A7V5P0X5</accession>
<sequence>MPKTKRVTLTLPEVLIEHLKREASELGIGYQTLIRIKLMEDYKRKAPIRWGKGKPKGAKIKIRSDKPLSEIILEDRR</sequence>
<evidence type="ECO:0000313" key="1">
    <source>
        <dbReference type="EMBL" id="HHI97825.1"/>
    </source>
</evidence>
<dbReference type="AlphaFoldDB" id="A0A7V5P0X5"/>
<reference evidence="1" key="1">
    <citation type="journal article" date="2020" name="mSystems">
        <title>Genome- and Community-Level Interaction Insights into Carbon Utilization and Element Cycling Functions of Hydrothermarchaeota in Hydrothermal Sediment.</title>
        <authorList>
            <person name="Zhou Z."/>
            <person name="Liu Y."/>
            <person name="Xu W."/>
            <person name="Pan J."/>
            <person name="Luo Z.H."/>
            <person name="Li M."/>
        </authorList>
    </citation>
    <scope>NUCLEOTIDE SEQUENCE [LARGE SCALE GENOMIC DNA]</scope>
    <source>
        <strain evidence="1">HyVt-533</strain>
    </source>
</reference>
<dbReference type="InterPro" id="IPR022148">
    <property type="entry name" value="CopG_antitoxin"/>
</dbReference>
<dbReference type="Pfam" id="PF12441">
    <property type="entry name" value="CopG_antitoxin"/>
    <property type="match status" value="1"/>
</dbReference>
<proteinExistence type="predicted"/>
<dbReference type="Proteomes" id="UP000886101">
    <property type="component" value="Unassembled WGS sequence"/>
</dbReference>
<comment type="caution">
    <text evidence="1">The sequence shown here is derived from an EMBL/GenBank/DDBJ whole genome shotgun (WGS) entry which is preliminary data.</text>
</comment>
<organism evidence="1">
    <name type="scientific">Thermodesulfatator atlanticus</name>
    <dbReference type="NCBI Taxonomy" id="501497"/>
    <lineage>
        <taxon>Bacteria</taxon>
        <taxon>Pseudomonadati</taxon>
        <taxon>Thermodesulfobacteriota</taxon>
        <taxon>Thermodesulfobacteria</taxon>
        <taxon>Thermodesulfobacteriales</taxon>
        <taxon>Thermodesulfatatoraceae</taxon>
        <taxon>Thermodesulfatator</taxon>
    </lineage>
</organism>
<gene>
    <name evidence="1" type="ORF">ENJ96_08220</name>
</gene>